<keyword evidence="1" id="KW-0560">Oxidoreductase</keyword>
<evidence type="ECO:0000313" key="2">
    <source>
        <dbReference type="Proteomes" id="UP001325479"/>
    </source>
</evidence>
<accession>A0ABZ0WMS4</accession>
<protein>
    <submittedName>
        <fullName evidence="1">Phytanoyl-CoA dioxygenase family protein</fullName>
    </submittedName>
</protein>
<proteinExistence type="predicted"/>
<reference evidence="1 2" key="1">
    <citation type="submission" date="2023-12" db="EMBL/GenBank/DDBJ databases">
        <title>Genome sequencing and assembly of bacterial species from a model synthetic community.</title>
        <authorList>
            <person name="Hogle S.L."/>
        </authorList>
    </citation>
    <scope>NUCLEOTIDE SEQUENCE [LARGE SCALE GENOMIC DNA]</scope>
    <source>
        <strain evidence="1 2">HAMBI 2494</strain>
    </source>
</reference>
<dbReference type="Gene3D" id="2.60.120.620">
    <property type="entry name" value="q2cbj1_9rhob like domain"/>
    <property type="match status" value="1"/>
</dbReference>
<dbReference type="EMBL" id="CP139965">
    <property type="protein sequence ID" value="WQD78641.1"/>
    <property type="molecule type" value="Genomic_DNA"/>
</dbReference>
<organism evidence="1 2">
    <name type="scientific">Paraburkholderia kururiensis</name>
    <dbReference type="NCBI Taxonomy" id="984307"/>
    <lineage>
        <taxon>Bacteria</taxon>
        <taxon>Pseudomonadati</taxon>
        <taxon>Pseudomonadota</taxon>
        <taxon>Betaproteobacteria</taxon>
        <taxon>Burkholderiales</taxon>
        <taxon>Burkholderiaceae</taxon>
        <taxon>Paraburkholderia</taxon>
    </lineage>
</organism>
<dbReference type="SUPFAM" id="SSF51197">
    <property type="entry name" value="Clavaminate synthase-like"/>
    <property type="match status" value="1"/>
</dbReference>
<name>A0ABZ0WMS4_9BURK</name>
<dbReference type="PANTHER" id="PTHR20883:SF46">
    <property type="entry name" value="PHYTANOYL-COA HYDROXYLASE"/>
    <property type="match status" value="1"/>
</dbReference>
<keyword evidence="1" id="KW-0223">Dioxygenase</keyword>
<dbReference type="RefSeq" id="WP_157977787.1">
    <property type="nucleotide sequence ID" value="NZ_CP139965.1"/>
</dbReference>
<gene>
    <name evidence="1" type="ORF">U0042_02735</name>
</gene>
<dbReference type="GO" id="GO:0051213">
    <property type="term" value="F:dioxygenase activity"/>
    <property type="evidence" value="ECO:0007669"/>
    <property type="project" value="UniProtKB-KW"/>
</dbReference>
<sequence length="311" mass="34751">MATLLTETDVRVKDGLTRLSTEQLHELKERGFVTVRAIAPPADVAIMDAVLRDLLARGVGFKEGARRDLVDPEDSLGANSLTELVRPQNYAAVLRRSAYFESAYAIARQVLGDDAEFAFDHAILKPAFHGAETPWHQDEAYQAERDSERDQIAFWMPTTLATVENGCMRYIPGSHKLGVLPHQPLGGDARVHALQCIGNFDADSAVYCPLQPGDAVIHAGRTLHSAAPNMTADVRLAYILVFAGPSRRPAAPRDHSWLKRPNETAARRRKLWLWRGGAVIELARRVARNRYYHPAFYVGRLRRLLARQSRT</sequence>
<dbReference type="PANTHER" id="PTHR20883">
    <property type="entry name" value="PHYTANOYL-COA DIOXYGENASE DOMAIN CONTAINING 1"/>
    <property type="match status" value="1"/>
</dbReference>
<dbReference type="Proteomes" id="UP001325479">
    <property type="component" value="Chromosome"/>
</dbReference>
<dbReference type="Pfam" id="PF05721">
    <property type="entry name" value="PhyH"/>
    <property type="match status" value="1"/>
</dbReference>
<keyword evidence="2" id="KW-1185">Reference proteome</keyword>
<evidence type="ECO:0000313" key="1">
    <source>
        <dbReference type="EMBL" id="WQD78641.1"/>
    </source>
</evidence>
<dbReference type="InterPro" id="IPR008775">
    <property type="entry name" value="Phytyl_CoA_dOase-like"/>
</dbReference>